<evidence type="ECO:0000313" key="1">
    <source>
        <dbReference type="EMBL" id="GAU91681.1"/>
    </source>
</evidence>
<reference evidence="1 2" key="1">
    <citation type="journal article" date="2016" name="Nat. Commun.">
        <title>Extremotolerant tardigrade genome and improved radiotolerance of human cultured cells by tardigrade-unique protein.</title>
        <authorList>
            <person name="Hashimoto T."/>
            <person name="Horikawa D.D."/>
            <person name="Saito Y."/>
            <person name="Kuwahara H."/>
            <person name="Kozuka-Hata H."/>
            <person name="Shin-I T."/>
            <person name="Minakuchi Y."/>
            <person name="Ohishi K."/>
            <person name="Motoyama A."/>
            <person name="Aizu T."/>
            <person name="Enomoto A."/>
            <person name="Kondo K."/>
            <person name="Tanaka S."/>
            <person name="Hara Y."/>
            <person name="Koshikawa S."/>
            <person name="Sagara H."/>
            <person name="Miura T."/>
            <person name="Yokobori S."/>
            <person name="Miyagawa K."/>
            <person name="Suzuki Y."/>
            <person name="Kubo T."/>
            <person name="Oyama M."/>
            <person name="Kohara Y."/>
            <person name="Fujiyama A."/>
            <person name="Arakawa K."/>
            <person name="Katayama T."/>
            <person name="Toyoda A."/>
            <person name="Kunieda T."/>
        </authorList>
    </citation>
    <scope>NUCLEOTIDE SEQUENCE [LARGE SCALE GENOMIC DNA]</scope>
    <source>
        <strain evidence="1 2">YOKOZUNA-1</strain>
    </source>
</reference>
<sequence length="64" mass="7323">MPTNRHVLSGILLINESPNIDFLTPQVAYLSIQMWKEKAEESRFRAKHLSKAINLAHLPTMPSH</sequence>
<protein>
    <submittedName>
        <fullName evidence="1">Uncharacterized protein</fullName>
    </submittedName>
</protein>
<proteinExistence type="predicted"/>
<accession>A0A1D1UQF6</accession>
<organism evidence="1 2">
    <name type="scientific">Ramazzottius varieornatus</name>
    <name type="common">Water bear</name>
    <name type="synonym">Tardigrade</name>
    <dbReference type="NCBI Taxonomy" id="947166"/>
    <lineage>
        <taxon>Eukaryota</taxon>
        <taxon>Metazoa</taxon>
        <taxon>Ecdysozoa</taxon>
        <taxon>Tardigrada</taxon>
        <taxon>Eutardigrada</taxon>
        <taxon>Parachela</taxon>
        <taxon>Hypsibioidea</taxon>
        <taxon>Ramazzottiidae</taxon>
        <taxon>Ramazzottius</taxon>
    </lineage>
</organism>
<gene>
    <name evidence="1" type="primary">RvY_03891-1</name>
    <name evidence="1" type="synonym">RvY_03891.1</name>
    <name evidence="1" type="ORF">RvY_03891</name>
</gene>
<dbReference type="AlphaFoldDB" id="A0A1D1UQF6"/>
<evidence type="ECO:0000313" key="2">
    <source>
        <dbReference type="Proteomes" id="UP000186922"/>
    </source>
</evidence>
<name>A0A1D1UQF6_RAMVA</name>
<keyword evidence="2" id="KW-1185">Reference proteome</keyword>
<dbReference type="Proteomes" id="UP000186922">
    <property type="component" value="Unassembled WGS sequence"/>
</dbReference>
<dbReference type="EMBL" id="BDGG01000002">
    <property type="protein sequence ID" value="GAU91681.1"/>
    <property type="molecule type" value="Genomic_DNA"/>
</dbReference>
<comment type="caution">
    <text evidence="1">The sequence shown here is derived from an EMBL/GenBank/DDBJ whole genome shotgun (WGS) entry which is preliminary data.</text>
</comment>